<name>A0A6B0GKZ0_9EURY</name>
<evidence type="ECO:0000313" key="1">
    <source>
        <dbReference type="EMBL" id="MWG35414.1"/>
    </source>
</evidence>
<proteinExistence type="predicted"/>
<gene>
    <name evidence="1" type="ORF">GQS65_13120</name>
</gene>
<keyword evidence="2" id="KW-1185">Reference proteome</keyword>
<reference evidence="1 2" key="1">
    <citation type="submission" date="2019-12" db="EMBL/GenBank/DDBJ databases">
        <title>Halocatena pleomorpha gen. nov. sp. nov., an extremely halophilic archaeon of family Halobacteriaceae isolated from saltpan soil.</title>
        <authorList>
            <person name="Pal Y."/>
            <person name="Verma A."/>
            <person name="Krishnamurthi S."/>
            <person name="Kumar P."/>
        </authorList>
    </citation>
    <scope>NUCLEOTIDE SEQUENCE [LARGE SCALE GENOMIC DNA]</scope>
    <source>
        <strain evidence="1 2">JCM 16495</strain>
    </source>
</reference>
<dbReference type="EMBL" id="WSZK01000023">
    <property type="protein sequence ID" value="MWG35414.1"/>
    <property type="molecule type" value="Genomic_DNA"/>
</dbReference>
<dbReference type="Pfam" id="PF04250">
    <property type="entry name" value="DUF429"/>
    <property type="match status" value="1"/>
</dbReference>
<protein>
    <submittedName>
        <fullName evidence="1">DUF429 domain-containing protein</fullName>
    </submittedName>
</protein>
<comment type="caution">
    <text evidence="1">The sequence shown here is derived from an EMBL/GenBank/DDBJ whole genome shotgun (WGS) entry which is preliminary data.</text>
</comment>
<dbReference type="InterPro" id="IPR007362">
    <property type="entry name" value="DUF429"/>
</dbReference>
<evidence type="ECO:0000313" key="2">
    <source>
        <dbReference type="Proteomes" id="UP000451471"/>
    </source>
</evidence>
<organism evidence="1 2">
    <name type="scientific">Halomarina oriensis</name>
    <dbReference type="NCBI Taxonomy" id="671145"/>
    <lineage>
        <taxon>Archaea</taxon>
        <taxon>Methanobacteriati</taxon>
        <taxon>Methanobacteriota</taxon>
        <taxon>Stenosarchaea group</taxon>
        <taxon>Halobacteria</taxon>
        <taxon>Halobacteriales</taxon>
        <taxon>Natronomonadaceae</taxon>
        <taxon>Halomarina</taxon>
    </lineage>
</organism>
<dbReference type="OrthoDB" id="137783at2157"/>
<sequence length="278" mass="30644">MDIYGVDFSGAAAAGEKTWLAEARLEADDDGPDGLHVERCRSLADLAGTAERGPALAELVERLQRADAAGLDFSFGLPVAVHDAEYWPEFLRWFPGEFDGPEDMQAVCSERVEYRTDGERTFVDRTTDEQVGASSPYHWLVAHQTFYGIRDVLGPLVTDGAAVVAPMQGRDGETEVDDRPTLCEVYPAATLRSLDLPSERYKDASAADREEYRERRERILDGLPEMLTLSESVRDAALDDEGGDALDAVLAASATCRASRDGFDPDREYHPVEGYIYV</sequence>
<accession>A0A6B0GKZ0</accession>
<dbReference type="Proteomes" id="UP000451471">
    <property type="component" value="Unassembled WGS sequence"/>
</dbReference>
<dbReference type="RefSeq" id="WP_158205095.1">
    <property type="nucleotide sequence ID" value="NZ_WSZK01000023.1"/>
</dbReference>
<dbReference type="AlphaFoldDB" id="A0A6B0GKZ0"/>